<dbReference type="InterPro" id="IPR001245">
    <property type="entry name" value="Ser-Thr/Tyr_kinase_cat_dom"/>
</dbReference>
<dbReference type="InterPro" id="IPR008266">
    <property type="entry name" value="Tyr_kinase_AS"/>
</dbReference>
<evidence type="ECO:0000256" key="3">
    <source>
        <dbReference type="SAM" id="MobiDB-lite"/>
    </source>
</evidence>
<dbReference type="Pfam" id="PF07714">
    <property type="entry name" value="PK_Tyr_Ser-Thr"/>
    <property type="match status" value="1"/>
</dbReference>
<dbReference type="Gene3D" id="3.40.50.620">
    <property type="entry name" value="HUPs"/>
    <property type="match status" value="1"/>
</dbReference>
<sequence length="786" mass="88064">METGEVRQSFMGSSRQQQHPSDQELMIGTKMAVAQRGSCGSLVLVVVDANKVFTSTAVDWVLDHVAKPGDSLMLLGILHHSTNSKSCPLFSSLPLACNSFLGYKSWTDDIHWNGASKKLVDSELSNKRQLLQSNLELHLKCKNLGVKLEIDVKSSINPRVLVVEEAKRLGAQHVVFDRGLKKDKKFYIENLTCFVTRVKGIDDVKHLHTGFLPPTVRSPDAEPPELPPRAAAEEQQALVASTNSKPDETHAEEQQQQQQPHKTISYHSTKHSHQRSSSSYMTCDLDESELLSIHDDEADTVEDKSSHGSSTPNNFEPIYSSNMDTTAVMQWLQEHGSPENTNRTMSIRRVVNMRKQAPIAPPLCSVCKQKPPEFGKPVRRFTYAELQEATDNFNKNNYLAQGGYGSVYKGILQEGQLIAVKQHKIASSQGDKEFCAEVEVLSCARHRNLVTLIGYCVEDHLRLLVYEFVCNGSLDRHLSSKNKEVLLWKHRQKIALGAARGIRYLHEECRVGCIVHRDMRPNNILLTHDFTPMVGDFGLARRQFNGETAEETRVIGTFGYLAPEYAETGQITDKADVYAFGVVLLELITGCKAVDNSSNARGERCLTEWTRPFLDRYASELVDPRLRSSGYDEYEMHCMMHAASQCIKKDPTMRPRMTQVLRILDPSQDKDTPYGMGSKKATSDQRPPFPPPTSNNGVTGTSRISPGSELDSNNEDQQPPLVQTGVWNQVPLPGRKPKSSRMRWKPERSSSAPRLSNDKGTSNKDITDIVILRRTSLSYESMLDDV</sequence>
<feature type="region of interest" description="Disordered" evidence="3">
    <location>
        <begin position="210"/>
        <end position="281"/>
    </location>
</feature>
<dbReference type="Proteomes" id="UP001497512">
    <property type="component" value="Chromosome 6"/>
</dbReference>
<feature type="compositionally biased region" description="Polar residues" evidence="3">
    <location>
        <begin position="715"/>
        <end position="727"/>
    </location>
</feature>
<dbReference type="InterPro" id="IPR000719">
    <property type="entry name" value="Prot_kinase_dom"/>
</dbReference>
<dbReference type="PROSITE" id="PS00109">
    <property type="entry name" value="PROTEIN_KINASE_TYR"/>
    <property type="match status" value="1"/>
</dbReference>
<feature type="compositionally biased region" description="Polar residues" evidence="3">
    <location>
        <begin position="307"/>
        <end position="320"/>
    </location>
</feature>
<feature type="compositionally biased region" description="Polar residues" evidence="3">
    <location>
        <begin position="749"/>
        <end position="760"/>
    </location>
</feature>
<dbReference type="EMBL" id="OZ019898">
    <property type="protein sequence ID" value="CAK9228394.1"/>
    <property type="molecule type" value="Genomic_DNA"/>
</dbReference>
<protein>
    <recommendedName>
        <fullName evidence="4">Protein kinase domain-containing protein</fullName>
    </recommendedName>
</protein>
<feature type="domain" description="Protein kinase" evidence="4">
    <location>
        <begin position="393"/>
        <end position="668"/>
    </location>
</feature>
<gene>
    <name evidence="5" type="ORF">CSSPTR1EN2_LOCUS19034</name>
</gene>
<feature type="region of interest" description="Disordered" evidence="3">
    <location>
        <begin position="662"/>
        <end position="763"/>
    </location>
</feature>
<dbReference type="PROSITE" id="PS50011">
    <property type="entry name" value="PROTEIN_KINASE_DOM"/>
    <property type="match status" value="1"/>
</dbReference>
<organism evidence="5 6">
    <name type="scientific">Sphagnum troendelagicum</name>
    <dbReference type="NCBI Taxonomy" id="128251"/>
    <lineage>
        <taxon>Eukaryota</taxon>
        <taxon>Viridiplantae</taxon>
        <taxon>Streptophyta</taxon>
        <taxon>Embryophyta</taxon>
        <taxon>Bryophyta</taxon>
        <taxon>Sphagnophytina</taxon>
        <taxon>Sphagnopsida</taxon>
        <taxon>Sphagnales</taxon>
        <taxon>Sphagnaceae</taxon>
        <taxon>Sphagnum</taxon>
    </lineage>
</organism>
<accession>A0ABP0UT02</accession>
<dbReference type="PANTHER" id="PTHR47989">
    <property type="entry name" value="OS01G0750732 PROTEIN"/>
    <property type="match status" value="1"/>
</dbReference>
<feature type="compositionally biased region" description="Polar residues" evidence="3">
    <location>
        <begin position="694"/>
        <end position="705"/>
    </location>
</feature>
<evidence type="ECO:0000256" key="1">
    <source>
        <dbReference type="ARBA" id="ARBA00022741"/>
    </source>
</evidence>
<proteinExistence type="predicted"/>
<evidence type="ECO:0000259" key="4">
    <source>
        <dbReference type="PROSITE" id="PS50011"/>
    </source>
</evidence>
<dbReference type="CDD" id="cd14066">
    <property type="entry name" value="STKc_IRAK"/>
    <property type="match status" value="1"/>
</dbReference>
<keyword evidence="2" id="KW-0067">ATP-binding</keyword>
<keyword evidence="1" id="KW-0547">Nucleotide-binding</keyword>
<evidence type="ECO:0000313" key="5">
    <source>
        <dbReference type="EMBL" id="CAK9228394.1"/>
    </source>
</evidence>
<reference evidence="5" key="1">
    <citation type="submission" date="2024-02" db="EMBL/GenBank/DDBJ databases">
        <authorList>
            <consortium name="ELIXIR-Norway"/>
            <consortium name="Elixir Norway"/>
        </authorList>
    </citation>
    <scope>NUCLEOTIDE SEQUENCE</scope>
</reference>
<dbReference type="SUPFAM" id="SSF56112">
    <property type="entry name" value="Protein kinase-like (PK-like)"/>
    <property type="match status" value="1"/>
</dbReference>
<feature type="region of interest" description="Disordered" evidence="3">
    <location>
        <begin position="1"/>
        <end position="23"/>
    </location>
</feature>
<feature type="region of interest" description="Disordered" evidence="3">
    <location>
        <begin position="299"/>
        <end position="320"/>
    </location>
</feature>
<dbReference type="Gene3D" id="3.30.200.20">
    <property type="entry name" value="Phosphorylase Kinase, domain 1"/>
    <property type="match status" value="1"/>
</dbReference>
<evidence type="ECO:0000313" key="6">
    <source>
        <dbReference type="Proteomes" id="UP001497512"/>
    </source>
</evidence>
<dbReference type="PANTHER" id="PTHR47989:SF37">
    <property type="entry name" value="INACTIVE PROTEIN KINASE SELMODRAFT_444075"/>
    <property type="match status" value="1"/>
</dbReference>
<evidence type="ECO:0000256" key="2">
    <source>
        <dbReference type="ARBA" id="ARBA00022840"/>
    </source>
</evidence>
<dbReference type="Gene3D" id="1.10.510.10">
    <property type="entry name" value="Transferase(Phosphotransferase) domain 1"/>
    <property type="match status" value="1"/>
</dbReference>
<dbReference type="InterPro" id="IPR011009">
    <property type="entry name" value="Kinase-like_dom_sf"/>
</dbReference>
<feature type="compositionally biased region" description="Polar residues" evidence="3">
    <location>
        <begin position="10"/>
        <end position="20"/>
    </location>
</feature>
<dbReference type="InterPro" id="IPR014729">
    <property type="entry name" value="Rossmann-like_a/b/a_fold"/>
</dbReference>
<name>A0ABP0UT02_9BRYO</name>
<keyword evidence="6" id="KW-1185">Reference proteome</keyword>